<dbReference type="InterPro" id="IPR013424">
    <property type="entry name" value="Ice-binding_C"/>
</dbReference>
<dbReference type="NCBIfam" id="TIGR01167">
    <property type="entry name" value="LPXTG_anchor"/>
    <property type="match status" value="1"/>
</dbReference>
<keyword evidence="1" id="KW-1133">Transmembrane helix</keyword>
<evidence type="ECO:0000313" key="3">
    <source>
        <dbReference type="EMBL" id="TRO83413.1"/>
    </source>
</evidence>
<feature type="transmembrane region" description="Helical" evidence="1">
    <location>
        <begin position="37"/>
        <end position="54"/>
    </location>
</feature>
<organism evidence="3 4">
    <name type="scientific">Trichloromonas acetexigens</name>
    <dbReference type="NCBI Taxonomy" id="38815"/>
    <lineage>
        <taxon>Bacteria</taxon>
        <taxon>Pseudomonadati</taxon>
        <taxon>Thermodesulfobacteriota</taxon>
        <taxon>Desulfuromonadia</taxon>
        <taxon>Desulfuromonadales</taxon>
        <taxon>Trichloromonadaceae</taxon>
        <taxon>Trichloromonas</taxon>
    </lineage>
</organism>
<feature type="domain" description="Ice-binding protein C-terminal" evidence="2">
    <location>
        <begin position="32"/>
        <end position="57"/>
    </location>
</feature>
<evidence type="ECO:0000313" key="4">
    <source>
        <dbReference type="Proteomes" id="UP000317155"/>
    </source>
</evidence>
<sequence>MSVDFRLNGINNGYEQLFIQAGTIGGDTPPPPIPEPSTLLLLGSGLVGLGLLGYRRRK</sequence>
<keyword evidence="1" id="KW-0472">Membrane</keyword>
<keyword evidence="4" id="KW-1185">Reference proteome</keyword>
<dbReference type="Pfam" id="PF07589">
    <property type="entry name" value="PEP-CTERM"/>
    <property type="match status" value="1"/>
</dbReference>
<evidence type="ECO:0000259" key="2">
    <source>
        <dbReference type="Pfam" id="PF07589"/>
    </source>
</evidence>
<name>A0A550JJQ7_9BACT</name>
<keyword evidence="1" id="KW-0812">Transmembrane</keyword>
<dbReference type="EMBL" id="VJVV01000002">
    <property type="protein sequence ID" value="TRO83413.1"/>
    <property type="molecule type" value="Genomic_DNA"/>
</dbReference>
<dbReference type="AlphaFoldDB" id="A0A550JJQ7"/>
<reference evidence="3 4" key="1">
    <citation type="submission" date="2019-07" db="EMBL/GenBank/DDBJ databases">
        <title>Insights of Desulfuromonas acetexigens electromicrobiology.</title>
        <authorList>
            <person name="Katuri K."/>
            <person name="Sapireddy V."/>
            <person name="Shaw D.R."/>
            <person name="Saikaly P."/>
        </authorList>
    </citation>
    <scope>NUCLEOTIDE SEQUENCE [LARGE SCALE GENOMIC DNA]</scope>
    <source>
        <strain evidence="3 4">2873</strain>
    </source>
</reference>
<comment type="caution">
    <text evidence="3">The sequence shown here is derived from an EMBL/GenBank/DDBJ whole genome shotgun (WGS) entry which is preliminary data.</text>
</comment>
<accession>A0A550JJQ7</accession>
<dbReference type="Proteomes" id="UP000317155">
    <property type="component" value="Unassembled WGS sequence"/>
</dbReference>
<evidence type="ECO:0000256" key="1">
    <source>
        <dbReference type="SAM" id="Phobius"/>
    </source>
</evidence>
<dbReference type="NCBIfam" id="TIGR02595">
    <property type="entry name" value="PEP_CTERM"/>
    <property type="match status" value="1"/>
</dbReference>
<gene>
    <name evidence="3" type="ORF">FL622_04720</name>
</gene>
<protein>
    <submittedName>
        <fullName evidence="3">PEP-CTERM sorting domain-containing protein</fullName>
    </submittedName>
</protein>
<proteinExistence type="predicted"/>